<dbReference type="SUPFAM" id="SSF52980">
    <property type="entry name" value="Restriction endonuclease-like"/>
    <property type="match status" value="1"/>
</dbReference>
<dbReference type="KEGG" id="boz:DBV39_08340"/>
<dbReference type="InterPro" id="IPR045055">
    <property type="entry name" value="DNA2/NAM7-like"/>
</dbReference>
<accession>A0A2R4XIQ6</accession>
<evidence type="ECO:0000259" key="3">
    <source>
        <dbReference type="Pfam" id="PF13086"/>
    </source>
</evidence>
<dbReference type="SUPFAM" id="SSF52540">
    <property type="entry name" value="P-loop containing nucleoside triphosphate hydrolases"/>
    <property type="match status" value="1"/>
</dbReference>
<dbReference type="InterPro" id="IPR049468">
    <property type="entry name" value="Restrct_endonuc-II-like_dom"/>
</dbReference>
<evidence type="ECO:0000313" key="6">
    <source>
        <dbReference type="EMBL" id="AWB33707.1"/>
    </source>
</evidence>
<feature type="region of interest" description="Disordered" evidence="1">
    <location>
        <begin position="1462"/>
        <end position="1495"/>
    </location>
</feature>
<feature type="region of interest" description="Disordered" evidence="1">
    <location>
        <begin position="1423"/>
        <end position="1443"/>
    </location>
</feature>
<gene>
    <name evidence="6" type="ORF">DBV39_08340</name>
</gene>
<feature type="domain" description="DNA2/NAM7 helicase-like C-terminal" evidence="4">
    <location>
        <begin position="1066"/>
        <end position="1264"/>
    </location>
</feature>
<feature type="domain" description="DUF3320" evidence="2">
    <location>
        <begin position="1529"/>
        <end position="1573"/>
    </location>
</feature>
<dbReference type="Pfam" id="PF13087">
    <property type="entry name" value="AAA_12"/>
    <property type="match status" value="1"/>
</dbReference>
<sequence length="1693" mass="188088">MFSLLNLVIHMSETLQRTLELTRLELLDMGLRGNTLLNLRHTAATVPVVRESSAEVFRLLVLEQRALRLIPEGEQPKDKRTSSPSSATVDRSGEGPGERTKDWIAQTTESNEPALADLASDHGQQTTIGQDAVAVHLSDLFLQTQLGEQALDQRLVKISNAARGYYEEQGVEILFLALGCLHWSEDTSGRSIRRAPLVLIPVELQRTAAGHGFKLVYTGADLGANLTLASKLKSEFHIDLPPFEEDGFALMPYLTNIARAVSARENWRVDVDEICLGFFSFGKFQMYQDLDPDSFPEGSKPWEHTLVRALLADGFDAPEFDTQSSEGAPGLTGLNFVKDSDTSQTEAALSVARGSSLVIQGPPGTGKSQTITNIIAELLARGKTVLFVAEKMAALEVVKRRLDECHLGEAVLELHSHKSRRKAVIEELARTLEAGVPQTPDRSSARARHQHLQGVLDTYWEAVRAPVLQSGLDYVEVLGAHLKLSDEVDVAPLGGYVDFSGMRHWTEEEFEQAGHQVAALVAHLREHGSPAESPWCGTTLRQFSPGLQRTVLDRLAVLRSVLDDCQAQAGQLESVIKTAVSDDLHRILKFVACFGWMSQAPTRSDLLGVTLDLDLWHDIESFQKLIATGKAMQEPRVRQHSVLLDQAWNQDVLALRGVWATTGDRWWRFMSGEFRQARSSLRGLLKGELPDNTQACVQILDDILAYQSLRNEFERQRQALESSWESAGFALSASLGSQWQGVETNWDRLQDTVSWLHKAAIHVRLEEVPRALVQRVADLDDTGRAALWQTLEQFAQAIRALEQAIDGVLESVRLQRAEWRVCDDKALHLSRLQSWLPSAQGKVQDLYALSRFNLIQESMENPALQEIARRARSWGERSASGLLKVLEASWYDGLVREAYATRPVIAQFDRAAHEHAVAEFASLDKQLFVHAQERLVCQLHERLPSPMAVGEMAILRREMNKKRRHMALRQLIKVAGRAVQQIKPVFMMSPMSIATYLEHGAVDFDVVIFDEASQVRVADALGALMRGRQAVVVGDSRQMPPTDFFSRTLELDDEQAEQSQTADIESILGMFVAQGAPQKMLRWHYRSRHDSLIAVSNESFYEGKLLIFPTPGIHPRATGLRMRYLPDTHYDRGGTRTNLGEAQALAQAVMEHARQTPGLSLGVVAFSTAQRDCLLLEIEHLRRMSPELEPFFNASRPDGENFFVKNLENVQGDERDVILISIGYGRTDDGRLVPSFGPVNNEGGERRLNVLITRAKLAMEVFCNFTASELQINAGTPFGVRVLERFLRYAQTSELPDRSHANDSEVGAFEQYLCEEIRDLGFDPQPRLGQSGFYIDIAVQDPQTNQQDESVQRYALALQTDGASYQRSADTRERERVRAGVLSAFGWQLYPVWSTDWFRSPAVERDRLRQAIESAVMHLHRATSLANEPAPSPSSSNGIDTIDAEPPVTEAAQSAEHQALTEGGYEGSDSQPPVLADPSQMNREEGAQGTDNLPETVSIERLDPAKNLTQSVAPYQPFEGDLGLPRHQALHEALPESLSKSIRKLVAFEGSVHVDLIARRLADDAGVSRLTSRTTEQIREGIAYGVSHGELFEQGPFVHAEPAPDVPLRSRAALPARYRNIDYVSPFDLQTALRQVIGHSFGITADEAISASLSLIGFQRVSAKSRAITREVLDEMVKGGVIRSSRGKLTLGG</sequence>
<dbReference type="Pfam" id="PF18741">
    <property type="entry name" value="MTES_1575"/>
    <property type="match status" value="1"/>
</dbReference>
<dbReference type="InterPro" id="IPR047187">
    <property type="entry name" value="SF1_C_Upf1"/>
</dbReference>
<protein>
    <submittedName>
        <fullName evidence="6">DUF3320 domain-containing protein</fullName>
    </submittedName>
</protein>
<dbReference type="InterPro" id="IPR027417">
    <property type="entry name" value="P-loop_NTPase"/>
</dbReference>
<organism evidence="6 7">
    <name type="scientific">Orrella marina</name>
    <dbReference type="NCBI Taxonomy" id="2163011"/>
    <lineage>
        <taxon>Bacteria</taxon>
        <taxon>Pseudomonadati</taxon>
        <taxon>Pseudomonadota</taxon>
        <taxon>Betaproteobacteria</taxon>
        <taxon>Burkholderiales</taxon>
        <taxon>Alcaligenaceae</taxon>
        <taxon>Orrella</taxon>
    </lineage>
</organism>
<evidence type="ECO:0000256" key="1">
    <source>
        <dbReference type="SAM" id="MobiDB-lite"/>
    </source>
</evidence>
<dbReference type="PANTHER" id="PTHR10887">
    <property type="entry name" value="DNA2/NAM7 HELICASE FAMILY"/>
    <property type="match status" value="1"/>
</dbReference>
<evidence type="ECO:0000259" key="4">
    <source>
        <dbReference type="Pfam" id="PF13087"/>
    </source>
</evidence>
<dbReference type="Pfam" id="PF11784">
    <property type="entry name" value="DUF3320"/>
    <property type="match status" value="1"/>
</dbReference>
<dbReference type="Gene3D" id="3.40.50.300">
    <property type="entry name" value="P-loop containing nucleotide triphosphate hydrolases"/>
    <property type="match status" value="3"/>
</dbReference>
<dbReference type="InterPro" id="IPR011335">
    <property type="entry name" value="Restrct_endonuc-II-like"/>
</dbReference>
<proteinExistence type="predicted"/>
<keyword evidence="7" id="KW-1185">Reference proteome</keyword>
<dbReference type="Proteomes" id="UP000244571">
    <property type="component" value="Chromosome"/>
</dbReference>
<evidence type="ECO:0000259" key="5">
    <source>
        <dbReference type="Pfam" id="PF18741"/>
    </source>
</evidence>
<dbReference type="InterPro" id="IPR021754">
    <property type="entry name" value="DUF3320"/>
</dbReference>
<dbReference type="FunFam" id="3.40.50.300:FF:002063">
    <property type="entry name" value="DNA helicase related protein"/>
    <property type="match status" value="1"/>
</dbReference>
<dbReference type="EMBL" id="CP028901">
    <property type="protein sequence ID" value="AWB33707.1"/>
    <property type="molecule type" value="Genomic_DNA"/>
</dbReference>
<dbReference type="Pfam" id="PF13195">
    <property type="entry name" value="DUF4011"/>
    <property type="match status" value="1"/>
</dbReference>
<dbReference type="InterPro" id="IPR041677">
    <property type="entry name" value="DNA2/NAM7_AAA_11"/>
</dbReference>
<name>A0A2R4XIQ6_9BURK</name>
<feature type="domain" description="Restriction endonuclease type II-like" evidence="5">
    <location>
        <begin position="1309"/>
        <end position="1412"/>
    </location>
</feature>
<reference evidence="6 7" key="1">
    <citation type="submission" date="2018-04" db="EMBL/GenBank/DDBJ databases">
        <title>Bordetella sp. HZ20 isolated from seawater.</title>
        <authorList>
            <person name="Sun C."/>
        </authorList>
    </citation>
    <scope>NUCLEOTIDE SEQUENCE [LARGE SCALE GENOMIC DNA]</scope>
    <source>
        <strain evidence="6 7">HZ20</strain>
    </source>
</reference>
<dbReference type="InterPro" id="IPR025103">
    <property type="entry name" value="DUF4011"/>
</dbReference>
<dbReference type="PANTHER" id="PTHR10887:SF495">
    <property type="entry name" value="HELICASE SENATAXIN ISOFORM X1-RELATED"/>
    <property type="match status" value="1"/>
</dbReference>
<feature type="region of interest" description="Disordered" evidence="1">
    <location>
        <begin position="72"/>
        <end position="100"/>
    </location>
</feature>
<evidence type="ECO:0000313" key="7">
    <source>
        <dbReference type="Proteomes" id="UP000244571"/>
    </source>
</evidence>
<dbReference type="InterPro" id="IPR041679">
    <property type="entry name" value="DNA2/NAM7-like_C"/>
</dbReference>
<evidence type="ECO:0000259" key="2">
    <source>
        <dbReference type="Pfam" id="PF11784"/>
    </source>
</evidence>
<feature type="compositionally biased region" description="Basic and acidic residues" evidence="1">
    <location>
        <begin position="91"/>
        <end position="100"/>
    </location>
</feature>
<dbReference type="Pfam" id="PF13086">
    <property type="entry name" value="AAA_11"/>
    <property type="match status" value="2"/>
</dbReference>
<feature type="domain" description="DNA2/NAM7 helicase helicase" evidence="3">
    <location>
        <begin position="340"/>
        <end position="404"/>
    </location>
</feature>
<dbReference type="GO" id="GO:0004386">
    <property type="term" value="F:helicase activity"/>
    <property type="evidence" value="ECO:0007669"/>
    <property type="project" value="InterPro"/>
</dbReference>
<dbReference type="CDD" id="cd18808">
    <property type="entry name" value="SF1_C_Upf1"/>
    <property type="match status" value="1"/>
</dbReference>
<feature type="domain" description="DNA2/NAM7 helicase helicase" evidence="3">
    <location>
        <begin position="997"/>
        <end position="1042"/>
    </location>
</feature>